<keyword evidence="3 4" id="KW-0687">Ribonucleoprotein</keyword>
<dbReference type="SUPFAM" id="SSF54686">
    <property type="entry name" value="Ribosomal protein L16p/L10e"/>
    <property type="match status" value="1"/>
</dbReference>
<dbReference type="InterPro" id="IPR016180">
    <property type="entry name" value="Ribosomal_uL16_dom"/>
</dbReference>
<dbReference type="GO" id="GO:0003735">
    <property type="term" value="F:structural constituent of ribosome"/>
    <property type="evidence" value="ECO:0007669"/>
    <property type="project" value="InterPro"/>
</dbReference>
<dbReference type="GO" id="GO:0005762">
    <property type="term" value="C:mitochondrial large ribosomal subunit"/>
    <property type="evidence" value="ECO:0007669"/>
    <property type="project" value="TreeGrafter"/>
</dbReference>
<dbReference type="AlphaFoldDB" id="A0A2H4QI51"/>
<dbReference type="InterPro" id="IPR036920">
    <property type="entry name" value="Ribosomal_uL16_sf"/>
</dbReference>
<dbReference type="PANTHER" id="PTHR12220:SF13">
    <property type="entry name" value="LARGE RIBOSOMAL SUBUNIT PROTEIN UL16M"/>
    <property type="match status" value="1"/>
</dbReference>
<dbReference type="PROSITE" id="PS00701">
    <property type="entry name" value="RIBOSOMAL_L16_2"/>
    <property type="match status" value="1"/>
</dbReference>
<reference evidence="5" key="1">
    <citation type="submission" date="2017-08" db="EMBL/GenBank/DDBJ databases">
        <title>Systematics and comparative genomics of Betaphycus, Kappaphycus and Eucheuma (Solieriaceae, Rhodophyta) base on mitochondrial genome.</title>
        <authorList>
            <person name="Li Y."/>
            <person name="Liu N."/>
            <person name="Wang X."/>
            <person name="Tang X."/>
            <person name="Zhang L."/>
            <person name="Meinita M.D.N."/>
            <person name="Wang G."/>
            <person name="Yin H."/>
            <person name="Liu C."/>
            <person name="Jin Y."/>
            <person name="Wang H."/>
            <person name="Chi S."/>
            <person name="Liu T."/>
        </authorList>
    </citation>
    <scope>NUCLEOTIDE SEQUENCE</scope>
</reference>
<dbReference type="RefSeq" id="YP_009445902.1">
    <property type="nucleotide sequence ID" value="NC_036431.1"/>
</dbReference>
<sequence>MFIERKTHNNYRLICKHSCHVLKYGNQGIKVSSFGRLTNVQINSLNRCVLKIIRKFKNKKSIKLWNLVLLNFNLTKLSSESRMGKGKGAVFSKAVFIRPGNIIFEFEGVSLQQTLLILSSLKKLSHLKLSIVKK</sequence>
<organism evidence="5">
    <name type="scientific">Betaphycus gelatinus</name>
    <dbReference type="NCBI Taxonomy" id="1191690"/>
    <lineage>
        <taxon>Eukaryota</taxon>
        <taxon>Rhodophyta</taxon>
        <taxon>Florideophyceae</taxon>
        <taxon>Rhodymeniophycidae</taxon>
        <taxon>Gigartinales</taxon>
        <taxon>Solieriaceae</taxon>
        <taxon>Betaphycus</taxon>
    </lineage>
</organism>
<dbReference type="CDD" id="cd01433">
    <property type="entry name" value="Ribosomal_L16_L10e"/>
    <property type="match status" value="1"/>
</dbReference>
<geneLocation type="mitochondrion" evidence="5"/>
<evidence type="ECO:0000256" key="4">
    <source>
        <dbReference type="RuleBase" id="RU004413"/>
    </source>
</evidence>
<dbReference type="GO" id="GO:0032543">
    <property type="term" value="P:mitochondrial translation"/>
    <property type="evidence" value="ECO:0007669"/>
    <property type="project" value="TreeGrafter"/>
</dbReference>
<dbReference type="Pfam" id="PF00252">
    <property type="entry name" value="Ribosomal_L16"/>
    <property type="match status" value="1"/>
</dbReference>
<dbReference type="Gene3D" id="3.90.1170.10">
    <property type="entry name" value="Ribosomal protein L10e/L16"/>
    <property type="match status" value="1"/>
</dbReference>
<keyword evidence="2 4" id="KW-0689">Ribosomal protein</keyword>
<dbReference type="PRINTS" id="PR00060">
    <property type="entry name" value="RIBOSOMALL16"/>
</dbReference>
<dbReference type="InterPro" id="IPR020798">
    <property type="entry name" value="Ribosomal_uL16_CS"/>
</dbReference>
<dbReference type="PANTHER" id="PTHR12220">
    <property type="entry name" value="50S/60S RIBOSOMAL PROTEIN L16"/>
    <property type="match status" value="1"/>
</dbReference>
<dbReference type="GeneID" id="35117546"/>
<proteinExistence type="inferred from homology"/>
<comment type="similarity">
    <text evidence="1 4">Belongs to the universal ribosomal protein uL16 family.</text>
</comment>
<evidence type="ECO:0000256" key="3">
    <source>
        <dbReference type="ARBA" id="ARBA00023274"/>
    </source>
</evidence>
<protein>
    <submittedName>
        <fullName evidence="5">Ribosomal protein L16</fullName>
    </submittedName>
</protein>
<dbReference type="EMBL" id="MF680514">
    <property type="protein sequence ID" value="ATX68843.1"/>
    <property type="molecule type" value="Genomic_DNA"/>
</dbReference>
<evidence type="ECO:0000256" key="1">
    <source>
        <dbReference type="ARBA" id="ARBA00008931"/>
    </source>
</evidence>
<keyword evidence="5" id="KW-0496">Mitochondrion</keyword>
<gene>
    <name evidence="5" type="primary">rpl16</name>
</gene>
<dbReference type="InterPro" id="IPR000114">
    <property type="entry name" value="Ribosomal_uL16_bact-type"/>
</dbReference>
<name>A0A2H4QI51_9FLOR</name>
<evidence type="ECO:0000313" key="5">
    <source>
        <dbReference type="EMBL" id="ATX68843.1"/>
    </source>
</evidence>
<dbReference type="InterPro" id="IPR047873">
    <property type="entry name" value="Ribosomal_uL16"/>
</dbReference>
<accession>A0A2H4QI51</accession>
<evidence type="ECO:0000256" key="2">
    <source>
        <dbReference type="ARBA" id="ARBA00022980"/>
    </source>
</evidence>
<dbReference type="GO" id="GO:0019843">
    <property type="term" value="F:rRNA binding"/>
    <property type="evidence" value="ECO:0007669"/>
    <property type="project" value="InterPro"/>
</dbReference>